<comment type="subcellular location">
    <subcellularLocation>
        <location evidence="2">Cytoplasm</location>
    </subcellularLocation>
</comment>
<dbReference type="CDD" id="cd06448">
    <property type="entry name" value="L-Ser-dehyd"/>
    <property type="match status" value="1"/>
</dbReference>
<comment type="cofactor">
    <cofactor evidence="1">
        <name>pyridoxal 5'-phosphate</name>
        <dbReference type="ChEBI" id="CHEBI:597326"/>
    </cofactor>
</comment>
<protein>
    <recommendedName>
        <fullName evidence="5">L-serine ammonia-lyase</fullName>
        <ecNumber evidence="5">4.3.1.17</ecNumber>
    </recommendedName>
</protein>
<dbReference type="eggNOG" id="KOG1250">
    <property type="taxonomic scope" value="Eukaryota"/>
</dbReference>
<dbReference type="OrthoDB" id="7773036at2759"/>
<comment type="similarity">
    <text evidence="4">Belongs to the serine/threonine dehydratase family.</text>
</comment>
<dbReference type="EC" id="4.3.1.17" evidence="5"/>
<dbReference type="InterPro" id="IPR050147">
    <property type="entry name" value="Ser/Thr_Dehydratase"/>
</dbReference>
<dbReference type="FunCoup" id="W2RPM9">
    <property type="interactions" value="461"/>
</dbReference>
<dbReference type="InterPro" id="IPR036052">
    <property type="entry name" value="TrpB-like_PALP_sf"/>
</dbReference>
<dbReference type="RefSeq" id="XP_008719001.1">
    <property type="nucleotide sequence ID" value="XM_008720779.1"/>
</dbReference>
<dbReference type="PANTHER" id="PTHR48078:SF2">
    <property type="entry name" value="CATABOLIC L-SERINE_THREONINE DEHYDRATASE"/>
    <property type="match status" value="1"/>
</dbReference>
<evidence type="ECO:0000256" key="8">
    <source>
        <dbReference type="ARBA" id="ARBA00022898"/>
    </source>
</evidence>
<comment type="pathway">
    <text evidence="3">Carbohydrate biosynthesis; gluconeogenesis.</text>
</comment>
<dbReference type="GO" id="GO:0006565">
    <property type="term" value="P:L-serine catabolic process"/>
    <property type="evidence" value="ECO:0007669"/>
    <property type="project" value="TreeGrafter"/>
</dbReference>
<dbReference type="STRING" id="1220924.W2RPM9"/>
<dbReference type="Proteomes" id="UP000030752">
    <property type="component" value="Unassembled WGS sequence"/>
</dbReference>
<dbReference type="GO" id="GO:0006567">
    <property type="term" value="P:L-threonine catabolic process"/>
    <property type="evidence" value="ECO:0007669"/>
    <property type="project" value="TreeGrafter"/>
</dbReference>
<dbReference type="GO" id="GO:0030170">
    <property type="term" value="F:pyridoxal phosphate binding"/>
    <property type="evidence" value="ECO:0007669"/>
    <property type="project" value="InterPro"/>
</dbReference>
<evidence type="ECO:0000256" key="4">
    <source>
        <dbReference type="ARBA" id="ARBA00010869"/>
    </source>
</evidence>
<keyword evidence="6" id="KW-0312">Gluconeogenesis</keyword>
<dbReference type="PROSITE" id="PS00165">
    <property type="entry name" value="DEHYDRATASE_SER_THR"/>
    <property type="match status" value="1"/>
</dbReference>
<dbReference type="AlphaFoldDB" id="W2RPM9"/>
<dbReference type="VEuPathDB" id="FungiDB:HMPREF1541_06447"/>
<dbReference type="GO" id="GO:0005737">
    <property type="term" value="C:cytoplasm"/>
    <property type="evidence" value="ECO:0007669"/>
    <property type="project" value="UniProtKB-SubCell"/>
</dbReference>
<evidence type="ECO:0000256" key="2">
    <source>
        <dbReference type="ARBA" id="ARBA00004496"/>
    </source>
</evidence>
<dbReference type="FunFam" id="3.40.50.1100:FF:000040">
    <property type="entry name" value="L-serine dehydratase, putative"/>
    <property type="match status" value="1"/>
</dbReference>
<evidence type="ECO:0000256" key="1">
    <source>
        <dbReference type="ARBA" id="ARBA00001933"/>
    </source>
</evidence>
<keyword evidence="8" id="KW-0663">Pyridoxal phosphate</keyword>
<keyword evidence="7" id="KW-0963">Cytoplasm</keyword>
<evidence type="ECO:0000256" key="10">
    <source>
        <dbReference type="ARBA" id="ARBA00049406"/>
    </source>
</evidence>
<evidence type="ECO:0000259" key="11">
    <source>
        <dbReference type="Pfam" id="PF00291"/>
    </source>
</evidence>
<evidence type="ECO:0000256" key="3">
    <source>
        <dbReference type="ARBA" id="ARBA00004742"/>
    </source>
</evidence>
<dbReference type="EMBL" id="KB822722">
    <property type="protein sequence ID" value="ETN38412.1"/>
    <property type="molecule type" value="Genomic_DNA"/>
</dbReference>
<dbReference type="GO" id="GO:0009097">
    <property type="term" value="P:isoleucine biosynthetic process"/>
    <property type="evidence" value="ECO:0007669"/>
    <property type="project" value="TreeGrafter"/>
</dbReference>
<evidence type="ECO:0000256" key="7">
    <source>
        <dbReference type="ARBA" id="ARBA00022490"/>
    </source>
</evidence>
<dbReference type="HOGENOM" id="CLU_021152_3_1_1"/>
<dbReference type="GO" id="GO:0003941">
    <property type="term" value="F:L-serine ammonia-lyase activity"/>
    <property type="evidence" value="ECO:0007669"/>
    <property type="project" value="UniProtKB-EC"/>
</dbReference>
<evidence type="ECO:0000313" key="12">
    <source>
        <dbReference type="EMBL" id="ETN38412.1"/>
    </source>
</evidence>
<reference evidence="12 13" key="1">
    <citation type="submission" date="2013-03" db="EMBL/GenBank/DDBJ databases">
        <title>The Genome Sequence of Phialophora europaea CBS 101466.</title>
        <authorList>
            <consortium name="The Broad Institute Genomics Platform"/>
            <person name="Cuomo C."/>
            <person name="de Hoog S."/>
            <person name="Gorbushina A."/>
            <person name="Walker B."/>
            <person name="Young S.K."/>
            <person name="Zeng Q."/>
            <person name="Gargeya S."/>
            <person name="Fitzgerald M."/>
            <person name="Haas B."/>
            <person name="Abouelleil A."/>
            <person name="Allen A.W."/>
            <person name="Alvarado L."/>
            <person name="Arachchi H.M."/>
            <person name="Berlin A.M."/>
            <person name="Chapman S.B."/>
            <person name="Gainer-Dewar J."/>
            <person name="Goldberg J."/>
            <person name="Griggs A."/>
            <person name="Gujja S."/>
            <person name="Hansen M."/>
            <person name="Howarth C."/>
            <person name="Imamovic A."/>
            <person name="Ireland A."/>
            <person name="Larimer J."/>
            <person name="McCowan C."/>
            <person name="Murphy C."/>
            <person name="Pearson M."/>
            <person name="Poon T.W."/>
            <person name="Priest M."/>
            <person name="Roberts A."/>
            <person name="Saif S."/>
            <person name="Shea T."/>
            <person name="Sisk P."/>
            <person name="Sykes S."/>
            <person name="Wortman J."/>
            <person name="Nusbaum C."/>
            <person name="Birren B."/>
        </authorList>
    </citation>
    <scope>NUCLEOTIDE SEQUENCE [LARGE SCALE GENOMIC DNA]</scope>
    <source>
        <strain evidence="12 13">CBS 101466</strain>
    </source>
</reference>
<dbReference type="GO" id="GO:0004794">
    <property type="term" value="F:threonine deaminase activity"/>
    <property type="evidence" value="ECO:0007669"/>
    <property type="project" value="TreeGrafter"/>
</dbReference>
<comment type="catalytic activity">
    <reaction evidence="10">
        <text>L-serine = pyruvate + NH4(+)</text>
        <dbReference type="Rhea" id="RHEA:19169"/>
        <dbReference type="ChEBI" id="CHEBI:15361"/>
        <dbReference type="ChEBI" id="CHEBI:28938"/>
        <dbReference type="ChEBI" id="CHEBI:33384"/>
        <dbReference type="EC" id="4.3.1.17"/>
    </reaction>
</comment>
<dbReference type="GeneID" id="19973786"/>
<evidence type="ECO:0000313" key="13">
    <source>
        <dbReference type="Proteomes" id="UP000030752"/>
    </source>
</evidence>
<evidence type="ECO:0000256" key="9">
    <source>
        <dbReference type="ARBA" id="ARBA00023239"/>
    </source>
</evidence>
<accession>W2RPM9</accession>
<gene>
    <name evidence="12" type="ORF">HMPREF1541_06447</name>
</gene>
<dbReference type="PANTHER" id="PTHR48078">
    <property type="entry name" value="THREONINE DEHYDRATASE, MITOCHONDRIAL-RELATED"/>
    <property type="match status" value="1"/>
</dbReference>
<dbReference type="InterPro" id="IPR001926">
    <property type="entry name" value="TrpB-like_PALP"/>
</dbReference>
<sequence length="354" mass="38069">MGSYDPPPPLPWRTTPLVESPILSQTAGCRIFLKLENLQPGTSFKSRGMGNMILSAIRDAPASQPLHFFCSSGGNAGLAAVSAAKSLGYPCTVVMPVTTEAAMVTKLRAAGASDVISQGKSWQFADAHMREVVMEEARQQGVQAVYLPPFDHPRVWEGHETLVEELRQQFPEGERPDAVVLSVGGGGLFIGVMQGLEKVGWGKESGTQVIAVETKGAESLNYSLQQGQLSTLPGITSLATSLGAVRVAPRAYELATQEHVESVVLSDAEACMGCWRFADSERILVEPSCGVSVALAYEPERLKQLVKNFGPESKVVIVVCGGARIDLDTLQKYRETYGPEIERMGLAEHVLSPK</sequence>
<evidence type="ECO:0000256" key="5">
    <source>
        <dbReference type="ARBA" id="ARBA00012093"/>
    </source>
</evidence>
<name>W2RPM9_CYPE1</name>
<dbReference type="Pfam" id="PF00291">
    <property type="entry name" value="PALP"/>
    <property type="match status" value="1"/>
</dbReference>
<evidence type="ECO:0000256" key="6">
    <source>
        <dbReference type="ARBA" id="ARBA00022432"/>
    </source>
</evidence>
<keyword evidence="13" id="KW-1185">Reference proteome</keyword>
<dbReference type="SUPFAM" id="SSF53686">
    <property type="entry name" value="Tryptophan synthase beta subunit-like PLP-dependent enzymes"/>
    <property type="match status" value="1"/>
</dbReference>
<proteinExistence type="inferred from homology"/>
<dbReference type="InterPro" id="IPR000634">
    <property type="entry name" value="Ser/Thr_deHydtase_PyrdxlP-BS"/>
</dbReference>
<feature type="domain" description="Tryptophan synthase beta chain-like PALP" evidence="11">
    <location>
        <begin position="13"/>
        <end position="321"/>
    </location>
</feature>
<dbReference type="Gene3D" id="3.40.50.1100">
    <property type="match status" value="2"/>
</dbReference>
<dbReference type="GO" id="GO:0006094">
    <property type="term" value="P:gluconeogenesis"/>
    <property type="evidence" value="ECO:0007669"/>
    <property type="project" value="UniProtKB-KW"/>
</dbReference>
<dbReference type="InParanoid" id="W2RPM9"/>
<keyword evidence="9" id="KW-0456">Lyase</keyword>
<organism evidence="12 13">
    <name type="scientific">Cyphellophora europaea (strain CBS 101466)</name>
    <name type="common">Phialophora europaea</name>
    <dbReference type="NCBI Taxonomy" id="1220924"/>
    <lineage>
        <taxon>Eukaryota</taxon>
        <taxon>Fungi</taxon>
        <taxon>Dikarya</taxon>
        <taxon>Ascomycota</taxon>
        <taxon>Pezizomycotina</taxon>
        <taxon>Eurotiomycetes</taxon>
        <taxon>Chaetothyriomycetidae</taxon>
        <taxon>Chaetothyriales</taxon>
        <taxon>Cyphellophoraceae</taxon>
        <taxon>Cyphellophora</taxon>
    </lineage>
</organism>